<dbReference type="AlphaFoldDB" id="A0A550C193"/>
<gene>
    <name evidence="1" type="ORF">BD626DRAFT_573513</name>
</gene>
<evidence type="ECO:0000313" key="2">
    <source>
        <dbReference type="Proteomes" id="UP000320762"/>
    </source>
</evidence>
<reference evidence="1 2" key="1">
    <citation type="journal article" date="2019" name="New Phytol.">
        <title>Comparative genomics reveals unique wood-decay strategies and fruiting body development in the Schizophyllaceae.</title>
        <authorList>
            <person name="Almasi E."/>
            <person name="Sahu N."/>
            <person name="Krizsan K."/>
            <person name="Balint B."/>
            <person name="Kovacs G.M."/>
            <person name="Kiss B."/>
            <person name="Cseklye J."/>
            <person name="Drula E."/>
            <person name="Henrissat B."/>
            <person name="Nagy I."/>
            <person name="Chovatia M."/>
            <person name="Adam C."/>
            <person name="LaButti K."/>
            <person name="Lipzen A."/>
            <person name="Riley R."/>
            <person name="Grigoriev I.V."/>
            <person name="Nagy L.G."/>
        </authorList>
    </citation>
    <scope>NUCLEOTIDE SEQUENCE [LARGE SCALE GENOMIC DNA]</scope>
    <source>
        <strain evidence="1 2">NL-1724</strain>
    </source>
</reference>
<dbReference type="Proteomes" id="UP000320762">
    <property type="component" value="Unassembled WGS sequence"/>
</dbReference>
<organism evidence="1 2">
    <name type="scientific">Schizophyllum amplum</name>
    <dbReference type="NCBI Taxonomy" id="97359"/>
    <lineage>
        <taxon>Eukaryota</taxon>
        <taxon>Fungi</taxon>
        <taxon>Dikarya</taxon>
        <taxon>Basidiomycota</taxon>
        <taxon>Agaricomycotina</taxon>
        <taxon>Agaricomycetes</taxon>
        <taxon>Agaricomycetidae</taxon>
        <taxon>Agaricales</taxon>
        <taxon>Schizophyllaceae</taxon>
        <taxon>Schizophyllum</taxon>
    </lineage>
</organism>
<protein>
    <submittedName>
        <fullName evidence="1">Uncharacterized protein</fullName>
    </submittedName>
</protein>
<proteinExistence type="predicted"/>
<evidence type="ECO:0000313" key="1">
    <source>
        <dbReference type="EMBL" id="TRM58506.1"/>
    </source>
</evidence>
<comment type="caution">
    <text evidence="1">The sequence shown here is derived from an EMBL/GenBank/DDBJ whole genome shotgun (WGS) entry which is preliminary data.</text>
</comment>
<accession>A0A550C193</accession>
<dbReference type="EMBL" id="VDMD01000035">
    <property type="protein sequence ID" value="TRM58506.1"/>
    <property type="molecule type" value="Genomic_DNA"/>
</dbReference>
<keyword evidence="2" id="KW-1185">Reference proteome</keyword>
<name>A0A550C193_9AGAR</name>
<sequence>MSMARFGSTKGHTNALITVWDRWEAGGGSRDDLNYTHKRLGQHYEVLLNVSDNTTRRKLERPSNPEFLAKAKAATGKEEDARTQWYHMDTF</sequence>